<evidence type="ECO:0000259" key="3">
    <source>
        <dbReference type="PROSITE" id="PS51782"/>
    </source>
</evidence>
<dbReference type="InterPro" id="IPR000189">
    <property type="entry name" value="Transglyc_AS"/>
</dbReference>
<dbReference type="AlphaFoldDB" id="A0A318H3H8"/>
<dbReference type="InterPro" id="IPR036779">
    <property type="entry name" value="LysM_dom_sf"/>
</dbReference>
<dbReference type="SUPFAM" id="SSF54106">
    <property type="entry name" value="LysM domain"/>
    <property type="match status" value="1"/>
</dbReference>
<dbReference type="PANTHER" id="PTHR37423:SF2">
    <property type="entry name" value="MEMBRANE-BOUND LYTIC MUREIN TRANSGLYCOSYLASE C"/>
    <property type="match status" value="1"/>
</dbReference>
<dbReference type="PANTHER" id="PTHR37423">
    <property type="entry name" value="SOLUBLE LYTIC MUREIN TRANSGLYCOSYLASE-RELATED"/>
    <property type="match status" value="1"/>
</dbReference>
<comment type="caution">
    <text evidence="4">The sequence shown here is derived from an EMBL/GenBank/DDBJ whole genome shotgun (WGS) entry which is preliminary data.</text>
</comment>
<dbReference type="InterPro" id="IPR018392">
    <property type="entry name" value="LysM"/>
</dbReference>
<evidence type="ECO:0000313" key="4">
    <source>
        <dbReference type="EMBL" id="PXW97974.1"/>
    </source>
</evidence>
<dbReference type="InterPro" id="IPR023346">
    <property type="entry name" value="Lysozyme-like_dom_sf"/>
</dbReference>
<gene>
    <name evidence="4" type="ORF">C7444_10365</name>
</gene>
<dbReference type="CDD" id="cd16894">
    <property type="entry name" value="MltD-like"/>
    <property type="match status" value="1"/>
</dbReference>
<dbReference type="EMBL" id="QJJS01000003">
    <property type="protein sequence ID" value="PXW97974.1"/>
    <property type="molecule type" value="Genomic_DNA"/>
</dbReference>
<sequence length="598" mass="64797">MTSALRSAPPARLRPITAALGILVLTLTGCASTPSTFAELEAPPALTTVAHAGQAAADPVAAAPAGRPEMGDAEAVASTPGAVATGVPAAVAAPIETLVVTDPLEPKEEIRFDDQKAREDLWHRVRGGFGMTDIDSPLVGDHENWYANRPDYVQRMTTRGSLYLFHIVEEVQKRRMPTELALLPFIESAFNPGAMSSAKASGMWQFMPMTGRDFDLKQNIFRDDRRDVLASTRAALDYLARLHRQFGDWHLALAAYNWGEGNVGKAIARNQRAGLPTDYLSLSMPAETRNYVPKLLAVKNIVSRPAEFGLNLPPLQNHPYFVSVPIERDIDVDLAARLAGISLDEFKTLNPQMNKPVILAAGTPQVLLPYDNASAFVSRLKQHRGTLASWTAWVVPSTMRPADAARTVGMSEAALREINRVPPKMLVKSGSTLLVPRSAHREQDVPEHVADNAQMALAPDLPPLKRVAIKARKGDTMASLARRYRVGANQLAEWNRMSLGSRLSSGQSLVMFQPAKATKVGRPTAAERDDDRPAGRIGSKSERKRSAKAEKADKGDKRRGAVSVALKAGKDKNKATASARSTPAKPVRVATARVAQAR</sequence>
<feature type="region of interest" description="Disordered" evidence="2">
    <location>
        <begin position="514"/>
        <end position="598"/>
    </location>
</feature>
<dbReference type="GO" id="GO:0000270">
    <property type="term" value="P:peptidoglycan metabolic process"/>
    <property type="evidence" value="ECO:0007669"/>
    <property type="project" value="InterPro"/>
</dbReference>
<dbReference type="GO" id="GO:0016020">
    <property type="term" value="C:membrane"/>
    <property type="evidence" value="ECO:0007669"/>
    <property type="project" value="InterPro"/>
</dbReference>
<feature type="domain" description="LysM" evidence="3">
    <location>
        <begin position="467"/>
        <end position="511"/>
    </location>
</feature>
<keyword evidence="5" id="KW-1185">Reference proteome</keyword>
<dbReference type="Gene3D" id="3.10.350.10">
    <property type="entry name" value="LysM domain"/>
    <property type="match status" value="1"/>
</dbReference>
<dbReference type="InterPro" id="IPR008258">
    <property type="entry name" value="Transglycosylase_SLT_dom_1"/>
</dbReference>
<dbReference type="SUPFAM" id="SSF53955">
    <property type="entry name" value="Lysozyme-like"/>
    <property type="match status" value="1"/>
</dbReference>
<feature type="compositionally biased region" description="Basic and acidic residues" evidence="2">
    <location>
        <begin position="525"/>
        <end position="534"/>
    </location>
</feature>
<dbReference type="PROSITE" id="PS00922">
    <property type="entry name" value="TRANSGLYCOSYLASE"/>
    <property type="match status" value="1"/>
</dbReference>
<dbReference type="Gene3D" id="1.10.530.10">
    <property type="match status" value="1"/>
</dbReference>
<evidence type="ECO:0000313" key="5">
    <source>
        <dbReference type="Proteomes" id="UP000247811"/>
    </source>
</evidence>
<dbReference type="Pfam" id="PF01464">
    <property type="entry name" value="SLT"/>
    <property type="match status" value="1"/>
</dbReference>
<dbReference type="RefSeq" id="WP_110399552.1">
    <property type="nucleotide sequence ID" value="NZ_QJJS01000003.1"/>
</dbReference>
<dbReference type="Proteomes" id="UP000247811">
    <property type="component" value="Unassembled WGS sequence"/>
</dbReference>
<dbReference type="CDD" id="cd00118">
    <property type="entry name" value="LysM"/>
    <property type="match status" value="1"/>
</dbReference>
<proteinExistence type="inferred from homology"/>
<feature type="compositionally biased region" description="Basic and acidic residues" evidence="2">
    <location>
        <begin position="547"/>
        <end position="559"/>
    </location>
</feature>
<accession>A0A318H3H8</accession>
<name>A0A318H3H8_9BURK</name>
<reference evidence="4 5" key="1">
    <citation type="submission" date="2018-05" db="EMBL/GenBank/DDBJ databases">
        <title>Genomic Encyclopedia of Type Strains, Phase IV (KMG-IV): sequencing the most valuable type-strain genomes for metagenomic binning, comparative biology and taxonomic classification.</title>
        <authorList>
            <person name="Goeker M."/>
        </authorList>
    </citation>
    <scope>NUCLEOTIDE SEQUENCE [LARGE SCALE GENOMIC DNA]</scope>
    <source>
        <strain evidence="4 5">DSM 566</strain>
    </source>
</reference>
<organism evidence="4 5">
    <name type="scientific">Sphaerotilus hippei</name>
    <dbReference type="NCBI Taxonomy" id="744406"/>
    <lineage>
        <taxon>Bacteria</taxon>
        <taxon>Pseudomonadati</taxon>
        <taxon>Pseudomonadota</taxon>
        <taxon>Betaproteobacteria</taxon>
        <taxon>Burkholderiales</taxon>
        <taxon>Sphaerotilaceae</taxon>
        <taxon>Sphaerotilus</taxon>
    </lineage>
</organism>
<dbReference type="SMART" id="SM00257">
    <property type="entry name" value="LysM"/>
    <property type="match status" value="1"/>
</dbReference>
<feature type="compositionally biased region" description="Low complexity" evidence="2">
    <location>
        <begin position="587"/>
        <end position="598"/>
    </location>
</feature>
<dbReference type="PROSITE" id="PS51257">
    <property type="entry name" value="PROKAR_LIPOPROTEIN"/>
    <property type="match status" value="1"/>
</dbReference>
<evidence type="ECO:0000256" key="1">
    <source>
        <dbReference type="ARBA" id="ARBA00007734"/>
    </source>
</evidence>
<comment type="similarity">
    <text evidence="1">Belongs to the transglycosylase Slt family.</text>
</comment>
<protein>
    <submittedName>
        <fullName evidence="4">Membrane-bound lytic murein transglycosylase D</fullName>
    </submittedName>
</protein>
<dbReference type="GO" id="GO:0008933">
    <property type="term" value="F:peptidoglycan lytic transglycosylase activity"/>
    <property type="evidence" value="ECO:0007669"/>
    <property type="project" value="InterPro"/>
</dbReference>
<dbReference type="Pfam" id="PF01476">
    <property type="entry name" value="LysM"/>
    <property type="match status" value="1"/>
</dbReference>
<evidence type="ECO:0000256" key="2">
    <source>
        <dbReference type="SAM" id="MobiDB-lite"/>
    </source>
</evidence>
<dbReference type="OrthoDB" id="9815002at2"/>
<dbReference type="PROSITE" id="PS51782">
    <property type="entry name" value="LYSM"/>
    <property type="match status" value="1"/>
</dbReference>